<sequence>MVLIRVELVSIEAIDVVKLALYRSGLADVPAGGIVGCQASGTVIAVGSAVTRFGVGDRVVAYHGCGSHAELFAAPEASTWHLPEGLDPGSAAAAPFTLAATHDTLLARGKLVPGETILINHVTSSLGLVSVQLAIEAGARVIGIARDPMCEERLNRIGLADVLNAGRDDIIARCLELTGGQGVDFVFDVSAGDRITQLARLVKPGGRYAAFSPAESLASVGYGRDGTTPDIGRLTIMPSSPMQDPLVHAQVAAMLARVAGGELLLPIEHEFALCEAAEAYEFILSGQPFGHIVMRP</sequence>
<comment type="caution">
    <text evidence="4">The sequence shown here is derived from an EMBL/GenBank/DDBJ whole genome shotgun (WGS) entry which is preliminary data.</text>
</comment>
<dbReference type="InterPro" id="IPR013149">
    <property type="entry name" value="ADH-like_C"/>
</dbReference>
<gene>
    <name evidence="4" type="ORF">DI555_08840</name>
</gene>
<proteinExistence type="predicted"/>
<dbReference type="GO" id="GO:0016651">
    <property type="term" value="F:oxidoreductase activity, acting on NAD(P)H"/>
    <property type="evidence" value="ECO:0007669"/>
    <property type="project" value="TreeGrafter"/>
</dbReference>
<dbReference type="AlphaFoldDB" id="A0A2W5NPF4"/>
<dbReference type="InterPro" id="IPR036291">
    <property type="entry name" value="NAD(P)-bd_dom_sf"/>
</dbReference>
<evidence type="ECO:0000313" key="4">
    <source>
        <dbReference type="EMBL" id="PZQ55422.1"/>
    </source>
</evidence>
<dbReference type="InterPro" id="IPR011032">
    <property type="entry name" value="GroES-like_sf"/>
</dbReference>
<feature type="domain" description="Enoyl reductase (ER)" evidence="3">
    <location>
        <begin position="9"/>
        <end position="294"/>
    </location>
</feature>
<name>A0A2W5NPF4_9SPHN</name>
<keyword evidence="2" id="KW-0560">Oxidoreductase</keyword>
<evidence type="ECO:0000259" key="3">
    <source>
        <dbReference type="SMART" id="SM00829"/>
    </source>
</evidence>
<dbReference type="InterPro" id="IPR013154">
    <property type="entry name" value="ADH-like_N"/>
</dbReference>
<reference evidence="4 5" key="1">
    <citation type="submission" date="2017-08" db="EMBL/GenBank/DDBJ databases">
        <title>Infants hospitalized years apart are colonized by the same room-sourced microbial strains.</title>
        <authorList>
            <person name="Brooks B."/>
            <person name="Olm M.R."/>
            <person name="Firek B.A."/>
            <person name="Baker R."/>
            <person name="Thomas B.C."/>
            <person name="Morowitz M.J."/>
            <person name="Banfield J.F."/>
        </authorList>
    </citation>
    <scope>NUCLEOTIDE SEQUENCE [LARGE SCALE GENOMIC DNA]</scope>
    <source>
        <strain evidence="4">S2_005_002_R2_33</strain>
    </source>
</reference>
<evidence type="ECO:0000256" key="1">
    <source>
        <dbReference type="ARBA" id="ARBA00022857"/>
    </source>
</evidence>
<dbReference type="SUPFAM" id="SSF51735">
    <property type="entry name" value="NAD(P)-binding Rossmann-fold domains"/>
    <property type="match status" value="1"/>
</dbReference>
<dbReference type="EMBL" id="QFPX01000006">
    <property type="protein sequence ID" value="PZQ55422.1"/>
    <property type="molecule type" value="Genomic_DNA"/>
</dbReference>
<dbReference type="Pfam" id="PF08240">
    <property type="entry name" value="ADH_N"/>
    <property type="match status" value="1"/>
</dbReference>
<evidence type="ECO:0000313" key="5">
    <source>
        <dbReference type="Proteomes" id="UP000249082"/>
    </source>
</evidence>
<evidence type="ECO:0000256" key="2">
    <source>
        <dbReference type="ARBA" id="ARBA00023002"/>
    </source>
</evidence>
<accession>A0A2W5NPF4</accession>
<dbReference type="Proteomes" id="UP000249082">
    <property type="component" value="Unassembled WGS sequence"/>
</dbReference>
<dbReference type="InterPro" id="IPR020843">
    <property type="entry name" value="ER"/>
</dbReference>
<organism evidence="4 5">
    <name type="scientific">Novosphingobium pentaromativorans</name>
    <dbReference type="NCBI Taxonomy" id="205844"/>
    <lineage>
        <taxon>Bacteria</taxon>
        <taxon>Pseudomonadati</taxon>
        <taxon>Pseudomonadota</taxon>
        <taxon>Alphaproteobacteria</taxon>
        <taxon>Sphingomonadales</taxon>
        <taxon>Sphingomonadaceae</taxon>
        <taxon>Novosphingobium</taxon>
    </lineage>
</organism>
<dbReference type="GO" id="GO:0070402">
    <property type="term" value="F:NADPH binding"/>
    <property type="evidence" value="ECO:0007669"/>
    <property type="project" value="TreeGrafter"/>
</dbReference>
<protein>
    <submittedName>
        <fullName evidence="4">Alcohol dehydrogenase</fullName>
    </submittedName>
</protein>
<dbReference type="Pfam" id="PF00107">
    <property type="entry name" value="ADH_zinc_N"/>
    <property type="match status" value="1"/>
</dbReference>
<dbReference type="Gene3D" id="3.40.50.720">
    <property type="entry name" value="NAD(P)-binding Rossmann-like Domain"/>
    <property type="match status" value="1"/>
</dbReference>
<dbReference type="PANTHER" id="PTHR48106">
    <property type="entry name" value="QUINONE OXIDOREDUCTASE PIG3-RELATED"/>
    <property type="match status" value="1"/>
</dbReference>
<dbReference type="SMART" id="SM00829">
    <property type="entry name" value="PKS_ER"/>
    <property type="match status" value="1"/>
</dbReference>
<dbReference type="SUPFAM" id="SSF50129">
    <property type="entry name" value="GroES-like"/>
    <property type="match status" value="1"/>
</dbReference>
<keyword evidence="1" id="KW-0521">NADP</keyword>
<dbReference type="Gene3D" id="3.90.180.10">
    <property type="entry name" value="Medium-chain alcohol dehydrogenases, catalytic domain"/>
    <property type="match status" value="1"/>
</dbReference>